<name>A0A662DEM2_UNCAE</name>
<keyword evidence="1" id="KW-0597">Phosphoprotein</keyword>
<evidence type="ECO:0000256" key="4">
    <source>
        <dbReference type="ARBA" id="ARBA00022777"/>
    </source>
</evidence>
<keyword evidence="4" id="KW-0418">Kinase</keyword>
<dbReference type="AlphaFoldDB" id="A0A662DEM2"/>
<dbReference type="GO" id="GO:0005524">
    <property type="term" value="F:ATP binding"/>
    <property type="evidence" value="ECO:0007669"/>
    <property type="project" value="UniProtKB-KW"/>
</dbReference>
<evidence type="ECO:0000256" key="7">
    <source>
        <dbReference type="PROSITE-ProRule" id="PRU00703"/>
    </source>
</evidence>
<dbReference type="Pfam" id="PF13188">
    <property type="entry name" value="PAS_8"/>
    <property type="match status" value="1"/>
</dbReference>
<dbReference type="Proteomes" id="UP000267654">
    <property type="component" value="Unassembled WGS sequence"/>
</dbReference>
<evidence type="ECO:0000259" key="9">
    <source>
        <dbReference type="PROSITE" id="PS50112"/>
    </source>
</evidence>
<dbReference type="GO" id="GO:0006355">
    <property type="term" value="P:regulation of DNA-templated transcription"/>
    <property type="evidence" value="ECO:0007669"/>
    <property type="project" value="InterPro"/>
</dbReference>
<evidence type="ECO:0000256" key="1">
    <source>
        <dbReference type="ARBA" id="ARBA00022553"/>
    </source>
</evidence>
<dbReference type="PROSITE" id="PS50112">
    <property type="entry name" value="PAS"/>
    <property type="match status" value="1"/>
</dbReference>
<feature type="domain" description="Histidine kinase" evidence="8">
    <location>
        <begin position="746"/>
        <end position="893"/>
    </location>
</feature>
<protein>
    <recommendedName>
        <fullName evidence="13">PAS domain S-box protein</fullName>
    </recommendedName>
</protein>
<evidence type="ECO:0000259" key="8">
    <source>
        <dbReference type="PROSITE" id="PS50109"/>
    </source>
</evidence>
<dbReference type="SUPFAM" id="SSF55781">
    <property type="entry name" value="GAF domain-like"/>
    <property type="match status" value="2"/>
</dbReference>
<dbReference type="Gene3D" id="3.30.450.20">
    <property type="entry name" value="PAS domain"/>
    <property type="match status" value="2"/>
</dbReference>
<gene>
    <name evidence="11" type="ORF">DRI96_03725</name>
</gene>
<evidence type="ECO:0000256" key="2">
    <source>
        <dbReference type="ARBA" id="ARBA00022679"/>
    </source>
</evidence>
<sequence length="893" mass="102171">MIDSLEDAGIQEVLEKVPIFYSNDSVDEVLKQFKQRGFSFALVHLEKGWVCISSNNLAGVPLMRQLRDADLKPSPTISKNISLSSLLKKLQEAKRQTLIVMDEKKPLGIVRYEKVIEYLLEKTKKAYEYSQQVSAIFKGSPIPIIVVDKDTRVVEISRAVEQEIGIYPEKVIGKVVGEVLRCSHRLDDPRGCGFSPFCQKCELQKSILKTLKIGRPQFNKEVTIPIKIKTDTEVSERVFLINTTPIKKEEEGAVILTLQDITKRKKAEKEEKLLSKIYHLLARRKPGQNMIRLSFEALKEHIPLVLATLFTWESGDKLIKRKLLWKVKEFDVSPILGEIFGKKKVDYIPLEMPPAKELSKQKQVLLIPDLRSGPYNWCKIGAKYNLRSVIFYPLIYREDFKVFLMLASSKVRAFTKEHLKLLDKVEPVFAATIESGYLWDKLKNLNANLEKRIKQRTFELQILYELSKKIGYTLSYNELFQLILRYLHRIVDYDVAASFLNIGKEYEFFIKKVRPLTSKVKLEIKKGIINAFCQLSDVPVEEERLNIKTFKAKNYNPRAPSIKNLASSFTVPLIVNKKTIGMIFVGKEEKSFFSEEQIRILYTLANQASISIQRLQSLLAKEQTRVETAIESMREGVILLDKTRHITAINPRARELLPFLTSTDKDVYREFGGVKIEDIIRLTKAGRHQEIVIQGPPKRIVEVTASFFGKDEGVVVVVDDVTEEREAQRRIEQQERLATIGQLAGGIAHDFNNLLTSIIGFAQLGLMKLGTAHPLRKDLEIIISQGQRASELIRQILDFSRRSITEKKPLNLSSFLKETMKLLRRTLPENILIHWEIQPGDYTVLADPTHIQQLIMNLATNARDAMPNGGTLTFHLKKVLLSKEDVQSYIGLS</sequence>
<organism evidence="11 12">
    <name type="scientific">Aerophobetes bacterium</name>
    <dbReference type="NCBI Taxonomy" id="2030807"/>
    <lineage>
        <taxon>Bacteria</taxon>
        <taxon>Candidatus Aerophobota</taxon>
    </lineage>
</organism>
<dbReference type="InterPro" id="IPR000644">
    <property type="entry name" value="CBS_dom"/>
</dbReference>
<dbReference type="Pfam" id="PF00512">
    <property type="entry name" value="HisKA"/>
    <property type="match status" value="1"/>
</dbReference>
<dbReference type="SUPFAM" id="SSF55874">
    <property type="entry name" value="ATPase domain of HSP90 chaperone/DNA topoisomerase II/histidine kinase"/>
    <property type="match status" value="1"/>
</dbReference>
<evidence type="ECO:0000256" key="5">
    <source>
        <dbReference type="ARBA" id="ARBA00022840"/>
    </source>
</evidence>
<dbReference type="InterPro" id="IPR046342">
    <property type="entry name" value="CBS_dom_sf"/>
</dbReference>
<dbReference type="Pfam" id="PF00571">
    <property type="entry name" value="CBS"/>
    <property type="match status" value="1"/>
</dbReference>
<keyword evidence="5" id="KW-0067">ATP-binding</keyword>
<dbReference type="SUPFAM" id="SSF55785">
    <property type="entry name" value="PYP-like sensor domain (PAS domain)"/>
    <property type="match status" value="1"/>
</dbReference>
<evidence type="ECO:0000313" key="12">
    <source>
        <dbReference type="Proteomes" id="UP000267654"/>
    </source>
</evidence>
<dbReference type="InterPro" id="IPR035965">
    <property type="entry name" value="PAS-like_dom_sf"/>
</dbReference>
<dbReference type="Gene3D" id="3.30.565.10">
    <property type="entry name" value="Histidine kinase-like ATPase, C-terminal domain"/>
    <property type="match status" value="1"/>
</dbReference>
<evidence type="ECO:0000256" key="3">
    <source>
        <dbReference type="ARBA" id="ARBA00022741"/>
    </source>
</evidence>
<feature type="domain" description="CBS" evidence="10">
    <location>
        <begin position="70"/>
        <end position="125"/>
    </location>
</feature>
<dbReference type="Pfam" id="PF00989">
    <property type="entry name" value="PAS"/>
    <property type="match status" value="1"/>
</dbReference>
<dbReference type="InterPro" id="IPR036097">
    <property type="entry name" value="HisK_dim/P_sf"/>
</dbReference>
<dbReference type="SUPFAM" id="SSF54631">
    <property type="entry name" value="CBS-domain pair"/>
    <property type="match status" value="1"/>
</dbReference>
<evidence type="ECO:0000259" key="10">
    <source>
        <dbReference type="PROSITE" id="PS51371"/>
    </source>
</evidence>
<keyword evidence="3" id="KW-0547">Nucleotide-binding</keyword>
<feature type="domain" description="PAS" evidence="9">
    <location>
        <begin position="129"/>
        <end position="174"/>
    </location>
</feature>
<dbReference type="PANTHER" id="PTHR43065">
    <property type="entry name" value="SENSOR HISTIDINE KINASE"/>
    <property type="match status" value="1"/>
</dbReference>
<dbReference type="InterPro" id="IPR003661">
    <property type="entry name" value="HisK_dim/P_dom"/>
</dbReference>
<accession>A0A662DEM2</accession>
<keyword evidence="7" id="KW-0129">CBS domain</keyword>
<comment type="caution">
    <text evidence="11">The sequence shown here is derived from an EMBL/GenBank/DDBJ whole genome shotgun (WGS) entry which is preliminary data.</text>
</comment>
<feature type="non-terminal residue" evidence="11">
    <location>
        <position position="893"/>
    </location>
</feature>
<dbReference type="Gene3D" id="3.30.450.40">
    <property type="match status" value="2"/>
</dbReference>
<dbReference type="SUPFAM" id="SSF47384">
    <property type="entry name" value="Homodimeric domain of signal transducing histidine kinase"/>
    <property type="match status" value="1"/>
</dbReference>
<dbReference type="SMART" id="SM00388">
    <property type="entry name" value="HisKA"/>
    <property type="match status" value="1"/>
</dbReference>
<dbReference type="PROSITE" id="PS51371">
    <property type="entry name" value="CBS"/>
    <property type="match status" value="1"/>
</dbReference>
<dbReference type="InterPro" id="IPR000014">
    <property type="entry name" value="PAS"/>
</dbReference>
<reference evidence="11 12" key="1">
    <citation type="submission" date="2018-06" db="EMBL/GenBank/DDBJ databases">
        <title>Extensive metabolic versatility and redundancy in microbially diverse, dynamic hydrothermal sediments.</title>
        <authorList>
            <person name="Dombrowski N."/>
            <person name="Teske A."/>
            <person name="Baker B.J."/>
        </authorList>
    </citation>
    <scope>NUCLEOTIDE SEQUENCE [LARGE SCALE GENOMIC DNA]</scope>
    <source>
        <strain evidence="11">B19_G9</strain>
    </source>
</reference>
<dbReference type="InterPro" id="IPR003018">
    <property type="entry name" value="GAF"/>
</dbReference>
<evidence type="ECO:0008006" key="13">
    <source>
        <dbReference type="Google" id="ProtNLM"/>
    </source>
</evidence>
<dbReference type="InterPro" id="IPR013767">
    <property type="entry name" value="PAS_fold"/>
</dbReference>
<dbReference type="InterPro" id="IPR036890">
    <property type="entry name" value="HATPase_C_sf"/>
</dbReference>
<dbReference type="SMART" id="SM00091">
    <property type="entry name" value="PAS"/>
    <property type="match status" value="2"/>
</dbReference>
<dbReference type="EMBL" id="QMQB01000119">
    <property type="protein sequence ID" value="RLE12967.1"/>
    <property type="molecule type" value="Genomic_DNA"/>
</dbReference>
<dbReference type="InterPro" id="IPR029016">
    <property type="entry name" value="GAF-like_dom_sf"/>
</dbReference>
<dbReference type="CDD" id="cd00130">
    <property type="entry name" value="PAS"/>
    <property type="match status" value="1"/>
</dbReference>
<dbReference type="GO" id="GO:0000155">
    <property type="term" value="F:phosphorelay sensor kinase activity"/>
    <property type="evidence" value="ECO:0007669"/>
    <property type="project" value="InterPro"/>
</dbReference>
<dbReference type="PANTHER" id="PTHR43065:SF42">
    <property type="entry name" value="TWO-COMPONENT SENSOR PPRA"/>
    <property type="match status" value="1"/>
</dbReference>
<dbReference type="Pfam" id="PF13185">
    <property type="entry name" value="GAF_2"/>
    <property type="match status" value="1"/>
</dbReference>
<dbReference type="PROSITE" id="PS50109">
    <property type="entry name" value="HIS_KIN"/>
    <property type="match status" value="1"/>
</dbReference>
<dbReference type="Gene3D" id="1.10.287.130">
    <property type="match status" value="1"/>
</dbReference>
<evidence type="ECO:0000256" key="6">
    <source>
        <dbReference type="ARBA" id="ARBA00023012"/>
    </source>
</evidence>
<dbReference type="CDD" id="cd00082">
    <property type="entry name" value="HisKA"/>
    <property type="match status" value="1"/>
</dbReference>
<dbReference type="InterPro" id="IPR005467">
    <property type="entry name" value="His_kinase_dom"/>
</dbReference>
<proteinExistence type="predicted"/>
<evidence type="ECO:0000313" key="11">
    <source>
        <dbReference type="EMBL" id="RLE12967.1"/>
    </source>
</evidence>
<keyword evidence="6" id="KW-0902">Two-component regulatory system</keyword>
<keyword evidence="2" id="KW-0808">Transferase</keyword>